<reference evidence="2" key="1">
    <citation type="submission" date="2014-12" db="EMBL/GenBank/DDBJ databases">
        <authorList>
            <person name="Salcher M.M."/>
        </authorList>
    </citation>
    <scope>NUCLEOTIDE SEQUENCE [LARGE SCALE GENOMIC DNA]</scope>
    <source>
        <strain evidence="2">MMS-10A-171</strain>
    </source>
</reference>
<dbReference type="KEGG" id="mbac:BN1209_1328"/>
<protein>
    <submittedName>
        <fullName evidence="1">Uncharacterized protein</fullName>
    </submittedName>
</protein>
<dbReference type="Proteomes" id="UP000056322">
    <property type="component" value="Chromosome 1"/>
</dbReference>
<gene>
    <name evidence="1" type="ORF">BN1209_1328</name>
</gene>
<dbReference type="STRING" id="1581680.BN1209_1328"/>
<evidence type="ECO:0000313" key="1">
    <source>
        <dbReference type="EMBL" id="CEN56366.1"/>
    </source>
</evidence>
<keyword evidence="2" id="KW-1185">Reference proteome</keyword>
<evidence type="ECO:0000313" key="2">
    <source>
        <dbReference type="Proteomes" id="UP000056322"/>
    </source>
</evidence>
<name>A0A0B7IVL9_9PROT</name>
<dbReference type="AlphaFoldDB" id="A0A0B7IVL9"/>
<organism evidence="1 2">
    <name type="scientific">Candidatus Methylopumilus turicensis</name>
    <dbReference type="NCBI Taxonomy" id="1581680"/>
    <lineage>
        <taxon>Bacteria</taxon>
        <taxon>Pseudomonadati</taxon>
        <taxon>Pseudomonadota</taxon>
        <taxon>Betaproteobacteria</taxon>
        <taxon>Nitrosomonadales</taxon>
        <taxon>Methylophilaceae</taxon>
        <taxon>Candidatus Methylopumilus</taxon>
    </lineage>
</organism>
<proteinExistence type="predicted"/>
<accession>A0A0B7IVL9</accession>
<dbReference type="HOGENOM" id="CLU_3292258_0_0_4"/>
<dbReference type="EMBL" id="LN794158">
    <property type="protein sequence ID" value="CEN56366.1"/>
    <property type="molecule type" value="Genomic_DNA"/>
</dbReference>
<sequence>MPCPLVQPDPIRVPKPTKRPATIKVLKEADMLDSGKGANS</sequence>